<feature type="region of interest" description="Disordered" evidence="5">
    <location>
        <begin position="177"/>
        <end position="211"/>
    </location>
</feature>
<protein>
    <recommendedName>
        <fullName evidence="6">RWP-RK domain-containing protein</fullName>
    </recommendedName>
</protein>
<feature type="region of interest" description="Disordered" evidence="5">
    <location>
        <begin position="74"/>
        <end position="124"/>
    </location>
</feature>
<proteinExistence type="predicted"/>
<dbReference type="AlphaFoldDB" id="A0AAW1IQQ4"/>
<evidence type="ECO:0000256" key="5">
    <source>
        <dbReference type="SAM" id="MobiDB-lite"/>
    </source>
</evidence>
<dbReference type="InterPro" id="IPR003035">
    <property type="entry name" value="RWP-RK_dom"/>
</dbReference>
<comment type="caution">
    <text evidence="7">The sequence shown here is derived from an EMBL/GenBank/DDBJ whole genome shotgun (WGS) entry which is preliminary data.</text>
</comment>
<dbReference type="PANTHER" id="PTHR48460:SF1">
    <property type="entry name" value="RWP-RK DOMAIN-CONTAINING PROTEIN"/>
    <property type="match status" value="1"/>
</dbReference>
<dbReference type="GO" id="GO:0003677">
    <property type="term" value="F:DNA binding"/>
    <property type="evidence" value="ECO:0007669"/>
    <property type="project" value="UniProtKB-KW"/>
</dbReference>
<keyword evidence="1" id="KW-0805">Transcription regulation</keyword>
<feature type="domain" description="RWP-RK" evidence="6">
    <location>
        <begin position="1"/>
        <end position="81"/>
    </location>
</feature>
<sequence length="256" mass="27758">MNAVQNQKQNIDHALSFEDVSKLFPLPLSEAADILGVSTSVLKTLCNENGLERWPHRKYLAGKSIEDIKNEAAKEKSKALGGNSQGDRHKNNVSTGAVASSSPGSLVKDKTAKSSPDNPQQSGSKIIWRPYQIVASGLALEASSFSEEFKYGFPSSGLSRSTNKWWGDCGVNDGLSTAEGTTTSDVKDASESQVESNIMEHSGKNERDKVPLLSSIRKRALDEGQKALKSGALKKHGADQLEKEEKILLRRLFQAS</sequence>
<evidence type="ECO:0000313" key="7">
    <source>
        <dbReference type="EMBL" id="KAK9692374.1"/>
    </source>
</evidence>
<dbReference type="PANTHER" id="PTHR48460">
    <property type="entry name" value="RWP-RK DOMAIN-CONTAINING PROTEIN"/>
    <property type="match status" value="1"/>
</dbReference>
<evidence type="ECO:0000313" key="8">
    <source>
        <dbReference type="Proteomes" id="UP001443914"/>
    </source>
</evidence>
<dbReference type="Proteomes" id="UP001443914">
    <property type="component" value="Unassembled WGS sequence"/>
</dbReference>
<dbReference type="EMBL" id="JBDFQZ010000009">
    <property type="protein sequence ID" value="KAK9692374.1"/>
    <property type="molecule type" value="Genomic_DNA"/>
</dbReference>
<dbReference type="PROSITE" id="PS51519">
    <property type="entry name" value="RWP_RK"/>
    <property type="match status" value="1"/>
</dbReference>
<reference evidence="7" key="1">
    <citation type="submission" date="2024-03" db="EMBL/GenBank/DDBJ databases">
        <title>WGS assembly of Saponaria officinalis var. Norfolk2.</title>
        <authorList>
            <person name="Jenkins J."/>
            <person name="Shu S."/>
            <person name="Grimwood J."/>
            <person name="Barry K."/>
            <person name="Goodstein D."/>
            <person name="Schmutz J."/>
            <person name="Leebens-Mack J."/>
            <person name="Osbourn A."/>
        </authorList>
    </citation>
    <scope>NUCLEOTIDE SEQUENCE [LARGE SCALE GENOMIC DNA]</scope>
    <source>
        <strain evidence="7">JIC</strain>
    </source>
</reference>
<feature type="compositionally biased region" description="Polar residues" evidence="5">
    <location>
        <begin position="113"/>
        <end position="124"/>
    </location>
</feature>
<keyword evidence="8" id="KW-1185">Reference proteome</keyword>
<evidence type="ECO:0000256" key="1">
    <source>
        <dbReference type="ARBA" id="ARBA00023015"/>
    </source>
</evidence>
<keyword evidence="4" id="KW-0539">Nucleus</keyword>
<accession>A0AAW1IQQ4</accession>
<feature type="compositionally biased region" description="Basic and acidic residues" evidence="5">
    <location>
        <begin position="201"/>
        <end position="210"/>
    </location>
</feature>
<organism evidence="7 8">
    <name type="scientific">Saponaria officinalis</name>
    <name type="common">Common soapwort</name>
    <name type="synonym">Lychnis saponaria</name>
    <dbReference type="NCBI Taxonomy" id="3572"/>
    <lineage>
        <taxon>Eukaryota</taxon>
        <taxon>Viridiplantae</taxon>
        <taxon>Streptophyta</taxon>
        <taxon>Embryophyta</taxon>
        <taxon>Tracheophyta</taxon>
        <taxon>Spermatophyta</taxon>
        <taxon>Magnoliopsida</taxon>
        <taxon>eudicotyledons</taxon>
        <taxon>Gunneridae</taxon>
        <taxon>Pentapetalae</taxon>
        <taxon>Caryophyllales</taxon>
        <taxon>Caryophyllaceae</taxon>
        <taxon>Caryophylleae</taxon>
        <taxon>Saponaria</taxon>
    </lineage>
</organism>
<gene>
    <name evidence="7" type="ORF">RND81_09G260000</name>
</gene>
<keyword evidence="3" id="KW-0804">Transcription</keyword>
<feature type="compositionally biased region" description="Polar residues" evidence="5">
    <location>
        <begin position="92"/>
        <end position="104"/>
    </location>
</feature>
<evidence type="ECO:0000256" key="4">
    <source>
        <dbReference type="ARBA" id="ARBA00023242"/>
    </source>
</evidence>
<dbReference type="Pfam" id="PF02042">
    <property type="entry name" value="RWP-RK"/>
    <property type="match status" value="1"/>
</dbReference>
<evidence type="ECO:0000259" key="6">
    <source>
        <dbReference type="PROSITE" id="PS51519"/>
    </source>
</evidence>
<keyword evidence="2" id="KW-0238">DNA-binding</keyword>
<evidence type="ECO:0000256" key="3">
    <source>
        <dbReference type="ARBA" id="ARBA00023163"/>
    </source>
</evidence>
<evidence type="ECO:0000256" key="2">
    <source>
        <dbReference type="ARBA" id="ARBA00023125"/>
    </source>
</evidence>
<name>A0AAW1IQQ4_SAPOF</name>